<dbReference type="CDD" id="cd17039">
    <property type="entry name" value="Ubl_ubiquitin_like"/>
    <property type="match status" value="1"/>
</dbReference>
<dbReference type="SUPFAM" id="SSF69635">
    <property type="entry name" value="Type III secretory system chaperone-like"/>
    <property type="match status" value="1"/>
</dbReference>
<dbReference type="InterPro" id="IPR010261">
    <property type="entry name" value="Tir_chaperone"/>
</dbReference>
<dbReference type="GeneID" id="26903769"/>
<dbReference type="Pfam" id="PF00240">
    <property type="entry name" value="ubiquitin"/>
    <property type="match status" value="1"/>
</dbReference>
<evidence type="ECO:0000259" key="3">
    <source>
        <dbReference type="PROSITE" id="PS50053"/>
    </source>
</evidence>
<dbReference type="SUPFAM" id="SSF54236">
    <property type="entry name" value="Ubiquitin-like"/>
    <property type="match status" value="1"/>
</dbReference>
<dbReference type="OrthoDB" id="273187at2759"/>
<reference evidence="4 5" key="1">
    <citation type="submission" date="2015-07" db="EMBL/GenBank/DDBJ databases">
        <title>High-quality genome of monoxenous trypanosomatid Leptomonas pyrrhocoris.</title>
        <authorList>
            <person name="Flegontov P."/>
            <person name="Butenko A."/>
            <person name="Firsov S."/>
            <person name="Vlcek C."/>
            <person name="Logacheva M.D."/>
            <person name="Field M."/>
            <person name="Filatov D."/>
            <person name="Flegontova O."/>
            <person name="Gerasimov E."/>
            <person name="Jackson A.P."/>
            <person name="Kelly S."/>
            <person name="Opperdoes F."/>
            <person name="O'Reilly A."/>
            <person name="Votypka J."/>
            <person name="Yurchenko V."/>
            <person name="Lukes J."/>
        </authorList>
    </citation>
    <scope>NUCLEOTIDE SEQUENCE [LARGE SCALE GENOMIC DNA]</scope>
    <source>
        <strain evidence="4">H10</strain>
    </source>
</reference>
<feature type="coiled-coil region" evidence="1">
    <location>
        <begin position="266"/>
        <end position="293"/>
    </location>
</feature>
<dbReference type="InterPro" id="IPR029071">
    <property type="entry name" value="Ubiquitin-like_domsf"/>
</dbReference>
<protein>
    <recommendedName>
        <fullName evidence="3">Ubiquitin-like domain-containing protein</fullName>
    </recommendedName>
</protein>
<dbReference type="Gene3D" id="3.10.20.90">
    <property type="entry name" value="Phosphatidylinositol 3-kinase Catalytic Subunit, Chain A, domain 1"/>
    <property type="match status" value="1"/>
</dbReference>
<keyword evidence="5" id="KW-1185">Reference proteome</keyword>
<name>A0A0N0DX52_LEPPY</name>
<evidence type="ECO:0000256" key="1">
    <source>
        <dbReference type="SAM" id="Coils"/>
    </source>
</evidence>
<dbReference type="PROSITE" id="PS50053">
    <property type="entry name" value="UBIQUITIN_2"/>
    <property type="match status" value="1"/>
</dbReference>
<dbReference type="OMA" id="HSMEGEI"/>
<keyword evidence="1" id="KW-0175">Coiled coil</keyword>
<proteinExistence type="predicted"/>
<feature type="domain" description="Ubiquitin-like" evidence="3">
    <location>
        <begin position="39"/>
        <end position="86"/>
    </location>
</feature>
<accession>A0A0N0DX52</accession>
<organism evidence="4 5">
    <name type="scientific">Leptomonas pyrrhocoris</name>
    <name type="common">Firebug parasite</name>
    <dbReference type="NCBI Taxonomy" id="157538"/>
    <lineage>
        <taxon>Eukaryota</taxon>
        <taxon>Discoba</taxon>
        <taxon>Euglenozoa</taxon>
        <taxon>Kinetoplastea</taxon>
        <taxon>Metakinetoplastina</taxon>
        <taxon>Trypanosomatida</taxon>
        <taxon>Trypanosomatidae</taxon>
        <taxon>Leishmaniinae</taxon>
        <taxon>Leptomonas</taxon>
    </lineage>
</organism>
<feature type="compositionally biased region" description="Polar residues" evidence="2">
    <location>
        <begin position="109"/>
        <end position="125"/>
    </location>
</feature>
<dbReference type="EMBL" id="LGTL01000005">
    <property type="protein sequence ID" value="KPA82402.1"/>
    <property type="molecule type" value="Genomic_DNA"/>
</dbReference>
<evidence type="ECO:0000313" key="5">
    <source>
        <dbReference type="Proteomes" id="UP000037923"/>
    </source>
</evidence>
<feature type="coiled-coil region" evidence="1">
    <location>
        <begin position="336"/>
        <end position="363"/>
    </location>
</feature>
<dbReference type="RefSeq" id="XP_015660841.1">
    <property type="nucleotide sequence ID" value="XM_015800834.1"/>
</dbReference>
<dbReference type="CDD" id="cd16364">
    <property type="entry name" value="T3SC_I-like"/>
    <property type="match status" value="1"/>
</dbReference>
<sequence>MTSIHDGGGAGPTRCIYVLSDVDGYRYKLVVQGEVLTLTAKRIKRYLQKATGIPPQQQLLSFNGAALRDDVSGEDAGLFDGAILRLQQVASDSHRLHNGSGGAQVYEDSPNSDNAPADGSRQTPTRRADHHADEPTWRPTSPLRRDSLLLGTVRQSGAPVATTAAASSAALTATHSPPIQPRCAENARDGTAQFRARSFTQQSSFPASSPQLASAVLPTGYANNVHPCVEHRHQHRLHHDPWTPTEDLETEKDMGPTAYGGAQAYCHNMEAKVAALSIENVRLREQLQLVARQAADAHADWKQEEEVARLKTALTASKRGIVEAEQAAAQRWRVKEEELVRELDLLRGERRQLQEDSSGQEAKLQELLHSMEGEIRSLKYELHEKDEALLSTRLALADLQGQLSQRKREVLPENGRLLHNQQEEESGLPSHTTLCPLLDSIDVLTEEALSHLSYFLSTPAPLQLDPANDTCTLPVSDTLNMLVTLDREAEHLYLYVALLNGLPTSPVQRMRVYEMLLQGALLGKDMAGGGVGLSMESNLVLMSTSADLRHNGALALAAAAPSFVESAKVWAERLDAFFA</sequence>
<dbReference type="Gene3D" id="3.30.1460.10">
    <property type="match status" value="1"/>
</dbReference>
<feature type="region of interest" description="Disordered" evidence="2">
    <location>
        <begin position="94"/>
        <end position="144"/>
    </location>
</feature>
<dbReference type="GO" id="GO:0030254">
    <property type="term" value="P:protein secretion by the type III secretion system"/>
    <property type="evidence" value="ECO:0007669"/>
    <property type="project" value="InterPro"/>
</dbReference>
<dbReference type="VEuPathDB" id="TriTrypDB:LpyrH10_05_3380"/>
<evidence type="ECO:0000256" key="2">
    <source>
        <dbReference type="SAM" id="MobiDB-lite"/>
    </source>
</evidence>
<feature type="compositionally biased region" description="Basic and acidic residues" evidence="2">
    <location>
        <begin position="126"/>
        <end position="136"/>
    </location>
</feature>
<comment type="caution">
    <text evidence="4">The sequence shown here is derived from an EMBL/GenBank/DDBJ whole genome shotgun (WGS) entry which is preliminary data.</text>
</comment>
<evidence type="ECO:0000313" key="4">
    <source>
        <dbReference type="EMBL" id="KPA82402.1"/>
    </source>
</evidence>
<dbReference type="Proteomes" id="UP000037923">
    <property type="component" value="Unassembled WGS sequence"/>
</dbReference>
<dbReference type="InterPro" id="IPR000626">
    <property type="entry name" value="Ubiquitin-like_dom"/>
</dbReference>
<dbReference type="AlphaFoldDB" id="A0A0N0DX52"/>
<gene>
    <name evidence="4" type="ORF">ABB37_03478</name>
</gene>
<dbReference type="Pfam" id="PF05932">
    <property type="entry name" value="CesT"/>
    <property type="match status" value="1"/>
</dbReference>